<comment type="similarity">
    <text evidence="1 2">Belongs to the small heat shock protein (HSP20) family.</text>
</comment>
<dbReference type="PROSITE" id="PS01031">
    <property type="entry name" value="SHSP"/>
    <property type="match status" value="1"/>
</dbReference>
<gene>
    <name evidence="4" type="ordered locus">Dacet_1060</name>
</gene>
<organism evidence="4 5">
    <name type="scientific">Denitrovibrio acetiphilus (strain DSM 12809 / NBRC 114555 / N2460)</name>
    <dbReference type="NCBI Taxonomy" id="522772"/>
    <lineage>
        <taxon>Bacteria</taxon>
        <taxon>Pseudomonadati</taxon>
        <taxon>Deferribacterota</taxon>
        <taxon>Deferribacteres</taxon>
        <taxon>Deferribacterales</taxon>
        <taxon>Geovibrionaceae</taxon>
        <taxon>Denitrovibrio</taxon>
    </lineage>
</organism>
<feature type="domain" description="SHSP" evidence="3">
    <location>
        <begin position="65"/>
        <end position="179"/>
    </location>
</feature>
<dbReference type="PANTHER" id="PTHR11527">
    <property type="entry name" value="HEAT-SHOCK PROTEIN 20 FAMILY MEMBER"/>
    <property type="match status" value="1"/>
</dbReference>
<dbReference type="OrthoDB" id="9808910at2"/>
<dbReference type="InterPro" id="IPR031107">
    <property type="entry name" value="Small_HSP"/>
</dbReference>
<dbReference type="PaxDb" id="522772-Dacet_1060"/>
<dbReference type="Pfam" id="PF00011">
    <property type="entry name" value="HSP20"/>
    <property type="match status" value="1"/>
</dbReference>
<dbReference type="FunCoup" id="D4H6X0">
    <property type="interactions" value="140"/>
</dbReference>
<dbReference type="Proteomes" id="UP000002012">
    <property type="component" value="Chromosome"/>
</dbReference>
<evidence type="ECO:0000259" key="3">
    <source>
        <dbReference type="PROSITE" id="PS01031"/>
    </source>
</evidence>
<dbReference type="CDD" id="cd06464">
    <property type="entry name" value="ACD_sHsps-like"/>
    <property type="match status" value="1"/>
</dbReference>
<dbReference type="EMBL" id="CP001968">
    <property type="protein sequence ID" value="ADD67836.1"/>
    <property type="molecule type" value="Genomic_DNA"/>
</dbReference>
<evidence type="ECO:0000256" key="2">
    <source>
        <dbReference type="RuleBase" id="RU003616"/>
    </source>
</evidence>
<keyword evidence="5" id="KW-1185">Reference proteome</keyword>
<evidence type="ECO:0000313" key="5">
    <source>
        <dbReference type="Proteomes" id="UP000002012"/>
    </source>
</evidence>
<proteinExistence type="inferred from homology"/>
<dbReference type="InterPro" id="IPR002068">
    <property type="entry name" value="A-crystallin/Hsp20_dom"/>
</dbReference>
<dbReference type="eggNOG" id="COG0071">
    <property type="taxonomic scope" value="Bacteria"/>
</dbReference>
<dbReference type="KEGG" id="dap:Dacet_1060"/>
<reference evidence="4 5" key="1">
    <citation type="journal article" date="2010" name="Stand. Genomic Sci.">
        <title>Complete genome sequence of Denitrovibrio acetiphilus type strain (N2460).</title>
        <authorList>
            <person name="Kiss H."/>
            <person name="Lang E."/>
            <person name="Lapidus A."/>
            <person name="Copeland A."/>
            <person name="Nolan M."/>
            <person name="Glavina Del Rio T."/>
            <person name="Chen F."/>
            <person name="Lucas S."/>
            <person name="Tice H."/>
            <person name="Cheng J.F."/>
            <person name="Han C."/>
            <person name="Goodwin L."/>
            <person name="Pitluck S."/>
            <person name="Liolios K."/>
            <person name="Pati A."/>
            <person name="Ivanova N."/>
            <person name="Mavromatis K."/>
            <person name="Chen A."/>
            <person name="Palaniappan K."/>
            <person name="Land M."/>
            <person name="Hauser L."/>
            <person name="Chang Y.J."/>
            <person name="Jeffries C.D."/>
            <person name="Detter J.C."/>
            <person name="Brettin T."/>
            <person name="Spring S."/>
            <person name="Rohde M."/>
            <person name="Goker M."/>
            <person name="Woyke T."/>
            <person name="Bristow J."/>
            <person name="Eisen J.A."/>
            <person name="Markowitz V."/>
            <person name="Hugenholtz P."/>
            <person name="Kyrpides N.C."/>
            <person name="Klenk H.P."/>
        </authorList>
    </citation>
    <scope>NUCLEOTIDE SEQUENCE [LARGE SCALE GENOMIC DNA]</scope>
    <source>
        <strain evidence="5">DSM 12809 / NBRC 114555 / N2460</strain>
    </source>
</reference>
<keyword evidence="4" id="KW-0346">Stress response</keyword>
<protein>
    <submittedName>
        <fullName evidence="4">Heat shock protein Hsp20</fullName>
    </submittedName>
</protein>
<dbReference type="InterPro" id="IPR008978">
    <property type="entry name" value="HSP20-like_chaperone"/>
</dbReference>
<dbReference type="AlphaFoldDB" id="D4H6X0"/>
<dbReference type="RefSeq" id="WP_013010367.1">
    <property type="nucleotide sequence ID" value="NC_013943.1"/>
</dbReference>
<dbReference type="SUPFAM" id="SSF49764">
    <property type="entry name" value="HSP20-like chaperones"/>
    <property type="match status" value="1"/>
</dbReference>
<evidence type="ECO:0000313" key="4">
    <source>
        <dbReference type="EMBL" id="ADD67836.1"/>
    </source>
</evidence>
<dbReference type="Gene3D" id="2.60.40.790">
    <property type="match status" value="1"/>
</dbReference>
<evidence type="ECO:0000256" key="1">
    <source>
        <dbReference type="PROSITE-ProRule" id="PRU00285"/>
    </source>
</evidence>
<dbReference type="HOGENOM" id="CLU_046737_12_0_0"/>
<dbReference type="STRING" id="522772.Dacet_1060"/>
<name>D4H6X0_DENA2</name>
<accession>D4H6X0</accession>
<dbReference type="InParanoid" id="D4H6X0"/>
<sequence>MSVKKLVPWNWFKNEEEEEKTSTDIVKNRIGSFEHPFHRVQREMDNLFNSLTRDFWTDIPSMHRGFAEILKPTLDLGETQDDYKISVEVPGVEEKDISIELVDNSLVISGEKKNESKTREENYHRVERSYGSFRRVLTLPENADQNSIRAEFKNGVLKVSIPKKQISGSIVKKIAINSH</sequence>